<keyword evidence="2" id="KW-1185">Reference proteome</keyword>
<reference evidence="1 2" key="1">
    <citation type="submission" date="2018-08" db="EMBL/GenBank/DDBJ databases">
        <title>Genomic investigation of the strawberry pathogen Phytophthora fragariae indicates pathogenicity is determined by transcriptional variation in three key races.</title>
        <authorList>
            <person name="Adams T.M."/>
            <person name="Armitage A.D."/>
            <person name="Sobczyk M.K."/>
            <person name="Bates H.J."/>
            <person name="Dunwell J.M."/>
            <person name="Nellist C.F."/>
            <person name="Harrison R.J."/>
        </authorList>
    </citation>
    <scope>NUCLEOTIDE SEQUENCE [LARGE SCALE GENOMIC DNA]</scope>
    <source>
        <strain evidence="1 2">SCRP333</strain>
    </source>
</reference>
<evidence type="ECO:0000313" key="2">
    <source>
        <dbReference type="Proteomes" id="UP000434957"/>
    </source>
</evidence>
<accession>A0A6A4AYT3</accession>
<dbReference type="PANTHER" id="PTHR40866:SF1">
    <property type="entry name" value="BED-TYPE DOMAIN-CONTAINING PROTEIN"/>
    <property type="match status" value="1"/>
</dbReference>
<organism evidence="1 2">
    <name type="scientific">Phytophthora rubi</name>
    <dbReference type="NCBI Taxonomy" id="129364"/>
    <lineage>
        <taxon>Eukaryota</taxon>
        <taxon>Sar</taxon>
        <taxon>Stramenopiles</taxon>
        <taxon>Oomycota</taxon>
        <taxon>Peronosporomycetes</taxon>
        <taxon>Peronosporales</taxon>
        <taxon>Peronosporaceae</taxon>
        <taxon>Phytophthora</taxon>
    </lineage>
</organism>
<sequence length="331" mass="37170">MAPVMQEPDDKMNADGHMRAIMRFLPFFVKTIDQCKFLVGDNCAVNKRLANLMKVPLVGCASHRLNLAVRDFLAPYETALEEVQQLMRKLRTLNQASKLSMKTSLLPVLRQDTRWYSTYTMLERYFRLREFLSADDDDVADLLPSRSTHRKLEDLLSKLGCVESISKKLQADGLTLLDARDLFDGLLEIRPSMGKYLAPRAAIMHSPLFEAAVIKVLAGKAASLTAEEAEELKPFRVENEAPGSSAEVTAAAKEGFADRILKRRKTATEPTTYKLLSAIPPTSNTVERLFSVARAVLRHERHRLSPMTLEMILFLKVNGGFWNVATVDACL</sequence>
<evidence type="ECO:0000313" key="1">
    <source>
        <dbReference type="EMBL" id="KAE9265116.1"/>
    </source>
</evidence>
<comment type="caution">
    <text evidence="1">The sequence shown here is derived from an EMBL/GenBank/DDBJ whole genome shotgun (WGS) entry which is preliminary data.</text>
</comment>
<protein>
    <recommendedName>
        <fullName evidence="3">HAT C-terminal dimerisation domain-containing protein</fullName>
    </recommendedName>
</protein>
<dbReference type="AlphaFoldDB" id="A0A6A4AYT3"/>
<dbReference type="EMBL" id="QXFT01008025">
    <property type="protein sequence ID" value="KAE9265116.1"/>
    <property type="molecule type" value="Genomic_DNA"/>
</dbReference>
<dbReference type="InterPro" id="IPR012337">
    <property type="entry name" value="RNaseH-like_sf"/>
</dbReference>
<name>A0A6A4AYT3_9STRA</name>
<gene>
    <name evidence="1" type="ORF">PR003_g32558</name>
</gene>
<proteinExistence type="predicted"/>
<dbReference type="PANTHER" id="PTHR40866">
    <property type="entry name" value="BED-TYPE DOMAIN-CONTAINING PROTEIN"/>
    <property type="match status" value="1"/>
</dbReference>
<evidence type="ECO:0008006" key="3">
    <source>
        <dbReference type="Google" id="ProtNLM"/>
    </source>
</evidence>
<dbReference type="SUPFAM" id="SSF53098">
    <property type="entry name" value="Ribonuclease H-like"/>
    <property type="match status" value="1"/>
</dbReference>
<dbReference type="Proteomes" id="UP000434957">
    <property type="component" value="Unassembled WGS sequence"/>
</dbReference>